<keyword evidence="10" id="KW-1185">Reference proteome</keyword>
<evidence type="ECO:0000313" key="9">
    <source>
        <dbReference type="EMBL" id="AQS60240.1"/>
    </source>
</evidence>
<dbReference type="Gene3D" id="3.30.565.10">
    <property type="entry name" value="Histidine kinase-like ATPase, C-terminal domain"/>
    <property type="match status" value="1"/>
</dbReference>
<keyword evidence="6" id="KW-0902">Two-component regulatory system</keyword>
<evidence type="ECO:0000256" key="1">
    <source>
        <dbReference type="ARBA" id="ARBA00000085"/>
    </source>
</evidence>
<reference evidence="9 10" key="1">
    <citation type="journal article" date="2016" name="Int. J. Syst. Evol. Microbiol.">
        <title>Desulfotomaculum ferrireducens sp. nov., a moderately thermophilic sulfate-reducing and dissimilatory Fe(III)-reducing bacterium isolated from compost.</title>
        <authorList>
            <person name="Yang G."/>
            <person name="Guo J."/>
            <person name="Zhuang L."/>
            <person name="Yuan Y."/>
            <person name="Zhou S."/>
        </authorList>
    </citation>
    <scope>NUCLEOTIDE SEQUENCE [LARGE SCALE GENOMIC DNA]</scope>
    <source>
        <strain evidence="9 10">GSS09</strain>
    </source>
</reference>
<feature type="domain" description="Histidine kinase" evidence="8">
    <location>
        <begin position="174"/>
        <end position="384"/>
    </location>
</feature>
<evidence type="ECO:0000256" key="5">
    <source>
        <dbReference type="ARBA" id="ARBA00022777"/>
    </source>
</evidence>
<dbReference type="AlphaFoldDB" id="A0A1S6IZP2"/>
<accession>A0A1S6IZP2</accession>
<evidence type="ECO:0000256" key="2">
    <source>
        <dbReference type="ARBA" id="ARBA00004370"/>
    </source>
</evidence>
<protein>
    <recommendedName>
        <fullName evidence="3">histidine kinase</fullName>
        <ecNumber evidence="3">2.7.13.3</ecNumber>
    </recommendedName>
</protein>
<dbReference type="InterPro" id="IPR036890">
    <property type="entry name" value="HATPase_C_sf"/>
</dbReference>
<dbReference type="SUPFAM" id="SSF55785">
    <property type="entry name" value="PYP-like sensor domain (PAS domain)"/>
    <property type="match status" value="1"/>
</dbReference>
<dbReference type="InterPro" id="IPR000014">
    <property type="entry name" value="PAS"/>
</dbReference>
<evidence type="ECO:0000313" key="10">
    <source>
        <dbReference type="Proteomes" id="UP000189464"/>
    </source>
</evidence>
<evidence type="ECO:0000256" key="3">
    <source>
        <dbReference type="ARBA" id="ARBA00012438"/>
    </source>
</evidence>
<dbReference type="PANTHER" id="PTHR42878">
    <property type="entry name" value="TWO-COMPONENT HISTIDINE KINASE"/>
    <property type="match status" value="1"/>
</dbReference>
<organism evidence="9 10">
    <name type="scientific">Desulforamulus ferrireducens</name>
    <dbReference type="NCBI Taxonomy" id="1833852"/>
    <lineage>
        <taxon>Bacteria</taxon>
        <taxon>Bacillati</taxon>
        <taxon>Bacillota</taxon>
        <taxon>Clostridia</taxon>
        <taxon>Eubacteriales</taxon>
        <taxon>Peptococcaceae</taxon>
        <taxon>Desulforamulus</taxon>
    </lineage>
</organism>
<dbReference type="PROSITE" id="PS50109">
    <property type="entry name" value="HIS_KIN"/>
    <property type="match status" value="1"/>
</dbReference>
<dbReference type="Gene3D" id="3.30.450.20">
    <property type="entry name" value="PAS domain"/>
    <property type="match status" value="1"/>
</dbReference>
<dbReference type="EC" id="2.7.13.3" evidence="3"/>
<dbReference type="InterPro" id="IPR005467">
    <property type="entry name" value="His_kinase_dom"/>
</dbReference>
<dbReference type="OrthoDB" id="9792686at2"/>
<dbReference type="GO" id="GO:0016020">
    <property type="term" value="C:membrane"/>
    <property type="evidence" value="ECO:0007669"/>
    <property type="project" value="UniProtKB-SubCell"/>
</dbReference>
<name>A0A1S6IZP2_9FIRM</name>
<dbReference type="Pfam" id="PF13188">
    <property type="entry name" value="PAS_8"/>
    <property type="match status" value="1"/>
</dbReference>
<keyword evidence="5 9" id="KW-0418">Kinase</keyword>
<dbReference type="InterPro" id="IPR003594">
    <property type="entry name" value="HATPase_dom"/>
</dbReference>
<dbReference type="EMBL" id="CP019698">
    <property type="protein sequence ID" value="AQS60240.1"/>
    <property type="molecule type" value="Genomic_DNA"/>
</dbReference>
<dbReference type="PANTHER" id="PTHR42878:SF14">
    <property type="entry name" value="OSMOLARITY TWO-COMPONENT SYSTEM PROTEIN SSK1"/>
    <property type="match status" value="1"/>
</dbReference>
<keyword evidence="7" id="KW-0472">Membrane</keyword>
<keyword evidence="4" id="KW-0808">Transferase</keyword>
<dbReference type="SUPFAM" id="SSF55874">
    <property type="entry name" value="ATPase domain of HSP90 chaperone/DNA topoisomerase II/histidine kinase"/>
    <property type="match status" value="1"/>
</dbReference>
<dbReference type="STRING" id="1833852.B0537_14850"/>
<dbReference type="GO" id="GO:0000156">
    <property type="term" value="F:phosphorelay response regulator activity"/>
    <property type="evidence" value="ECO:0007669"/>
    <property type="project" value="TreeGrafter"/>
</dbReference>
<dbReference type="GO" id="GO:0030295">
    <property type="term" value="F:protein kinase activator activity"/>
    <property type="evidence" value="ECO:0007669"/>
    <property type="project" value="TreeGrafter"/>
</dbReference>
<dbReference type="InterPro" id="IPR035965">
    <property type="entry name" value="PAS-like_dom_sf"/>
</dbReference>
<evidence type="ECO:0000256" key="6">
    <source>
        <dbReference type="ARBA" id="ARBA00023012"/>
    </source>
</evidence>
<dbReference type="GO" id="GO:0007234">
    <property type="term" value="P:osmosensory signaling via phosphorelay pathway"/>
    <property type="evidence" value="ECO:0007669"/>
    <property type="project" value="TreeGrafter"/>
</dbReference>
<evidence type="ECO:0000256" key="4">
    <source>
        <dbReference type="ARBA" id="ARBA00022679"/>
    </source>
</evidence>
<dbReference type="KEGG" id="dfg:B0537_14850"/>
<proteinExistence type="predicted"/>
<dbReference type="SMART" id="SM00387">
    <property type="entry name" value="HATPase_c"/>
    <property type="match status" value="1"/>
</dbReference>
<dbReference type="GO" id="GO:0004673">
    <property type="term" value="F:protein histidine kinase activity"/>
    <property type="evidence" value="ECO:0007669"/>
    <property type="project" value="UniProtKB-EC"/>
</dbReference>
<gene>
    <name evidence="9" type="ORF">B0537_14850</name>
</gene>
<dbReference type="Pfam" id="PF02518">
    <property type="entry name" value="HATPase_c"/>
    <property type="match status" value="1"/>
</dbReference>
<dbReference type="InterPro" id="IPR050351">
    <property type="entry name" value="BphY/WalK/GraS-like"/>
</dbReference>
<comment type="subcellular location">
    <subcellularLocation>
        <location evidence="2">Membrane</location>
    </subcellularLocation>
</comment>
<dbReference type="Proteomes" id="UP000189464">
    <property type="component" value="Chromosome"/>
</dbReference>
<evidence type="ECO:0000256" key="7">
    <source>
        <dbReference type="ARBA" id="ARBA00023136"/>
    </source>
</evidence>
<evidence type="ECO:0000259" key="8">
    <source>
        <dbReference type="PROSITE" id="PS50109"/>
    </source>
</evidence>
<comment type="catalytic activity">
    <reaction evidence="1">
        <text>ATP + protein L-histidine = ADP + protein N-phospho-L-histidine.</text>
        <dbReference type="EC" id="2.7.13.3"/>
    </reaction>
</comment>
<sequence length="386" mass="43158">MSGMLYQGHFSHFAPAARLPLSKVMEQSQAVSKLLEMQSVFDALPNVMMILNQQRQLVHCNQALLELLNIDDPKLILGKRPGEILACEHACENQAGCGTTETCRTCGAAFAIISSLCGQKTSQECRISVKRGDEREALDLLITATPFVLDDQCFTIVFINNISDEKRRQVLEKIFFHDIINTAGSLRGIVELLGSSKDPHIKQELLQDLEEVADALIEEILEQRDLMSAENNELVVRRVPLEAQKLLGQVVEQFANHPAARGIVLNLSENTENITFCCDPVLLRRILGNMIKNAIEASQPGETVKLGVVQKDRQVKFWVNNPQVMPREVQLQIFKRSFSTKGSGRGVGTYSMKLLAERYLQGKVSFQVSETEGTTFWASFPIEIKE</sequence>